<accession>A0A565A6E9</accession>
<proteinExistence type="predicted"/>
<dbReference type="VEuPathDB" id="PlasmoDB:PVPAM_000010000"/>
<dbReference type="AlphaFoldDB" id="A0A565A6E9"/>
<gene>
    <name evidence="1" type="ORF">PVP01_0002370</name>
</gene>
<dbReference type="VEuPathDB" id="PlasmoDB:PVP01_0002370"/>
<protein>
    <submittedName>
        <fullName evidence="1">VIR protein</fullName>
    </submittedName>
</protein>
<dbReference type="Proteomes" id="UP000220605">
    <property type="component" value="Unassembled WGS sequence"/>
</dbReference>
<reference evidence="1" key="1">
    <citation type="submission" date="2016-07" db="EMBL/GenBank/DDBJ databases">
        <authorList>
            <consortium name="Pathogen Informatics"/>
        </authorList>
    </citation>
    <scope>NUCLEOTIDE SEQUENCE</scope>
</reference>
<dbReference type="EMBL" id="FLZR02000004">
    <property type="protein sequence ID" value="VUZ99522.1"/>
    <property type="molecule type" value="Genomic_DNA"/>
</dbReference>
<dbReference type="OrthoDB" id="383226at2759"/>
<dbReference type="InterPro" id="IPR008780">
    <property type="entry name" value="Plasmodium_Vir"/>
</dbReference>
<name>A0A565A6E9_PLAVI</name>
<dbReference type="VEuPathDB" id="PlasmoDB:PVW1_050005800"/>
<dbReference type="VEuPathDB" id="PlasmoDB:PVX_072190"/>
<organism evidence="1">
    <name type="scientific">Plasmodium vivax</name>
    <name type="common">malaria parasite P. vivax</name>
    <dbReference type="NCBI Taxonomy" id="5855"/>
    <lineage>
        <taxon>Eukaryota</taxon>
        <taxon>Sar</taxon>
        <taxon>Alveolata</taxon>
        <taxon>Apicomplexa</taxon>
        <taxon>Aconoidasida</taxon>
        <taxon>Haemosporida</taxon>
        <taxon>Plasmodiidae</taxon>
        <taxon>Plasmodium</taxon>
        <taxon>Plasmodium (Plasmodium)</taxon>
    </lineage>
</organism>
<dbReference type="Pfam" id="PF05795">
    <property type="entry name" value="Plasmodium_Vir"/>
    <property type="match status" value="1"/>
</dbReference>
<evidence type="ECO:0000313" key="1">
    <source>
        <dbReference type="EMBL" id="VUZ99522.1"/>
    </source>
</evidence>
<sequence length="363" mass="42347">MDHYLDNIQLGNLRTIHYYYKLDKGRYGCEYFPFYDAATRVLDSYHWRQKDSDKILRALCYAYKNILAGYLDNDICNFLYFWLGNILLEKLVTKELFHEVILKLFNTLVDDKKDQICELPHSLMLKEEFKDFKLIFDCSEDYKSYREQYINLVTSCNNDYKEHLDTHIRNYNHFYDKCKVENLKESYCTAFDKYFPEYSSYLLSQFKCRLETKHPTVDQLEEYHKITQEQPRGQQMIGGLQRGEKFSVEPGVGVSLVEHHSPSGSYVNRVDSQMGSNSLPSVDTPSTITSKSITGAVSVAGALVPSYLLYNYTPAGNLINKLLGRTTRMNHNPLMEAQLMNNLYQPEGFNSERSGYNISYRPV</sequence>